<proteinExistence type="predicted"/>
<protein>
    <submittedName>
        <fullName evidence="1">Uncharacterized protein</fullName>
    </submittedName>
</protein>
<dbReference type="EMBL" id="JBHUDM010000004">
    <property type="protein sequence ID" value="MFD1642874.1"/>
    <property type="molecule type" value="Genomic_DNA"/>
</dbReference>
<evidence type="ECO:0000313" key="1">
    <source>
        <dbReference type="EMBL" id="MFD1642874.1"/>
    </source>
</evidence>
<evidence type="ECO:0000313" key="2">
    <source>
        <dbReference type="Proteomes" id="UP001597052"/>
    </source>
</evidence>
<reference evidence="1 2" key="1">
    <citation type="journal article" date="2019" name="Int. J. Syst. Evol. Microbiol.">
        <title>The Global Catalogue of Microorganisms (GCM) 10K type strain sequencing project: providing services to taxonomists for standard genome sequencing and annotation.</title>
        <authorList>
            <consortium name="The Broad Institute Genomics Platform"/>
            <consortium name="The Broad Institute Genome Sequencing Center for Infectious Disease"/>
            <person name="Wu L."/>
            <person name="Ma J."/>
        </authorList>
    </citation>
    <scope>NUCLEOTIDE SEQUENCE [LARGE SCALE GENOMIC DNA]</scope>
    <source>
        <strain evidence="1 2">CGMCC 1.10593</strain>
    </source>
</reference>
<dbReference type="RefSeq" id="WP_256396596.1">
    <property type="nucleotide sequence ID" value="NZ_JANHDJ010000004.1"/>
</dbReference>
<dbReference type="AlphaFoldDB" id="A0ABD6D9D6"/>
<keyword evidence="2" id="KW-1185">Reference proteome</keyword>
<organism evidence="1 2">
    <name type="scientific">Halohasta litorea</name>
    <dbReference type="NCBI Taxonomy" id="869891"/>
    <lineage>
        <taxon>Archaea</taxon>
        <taxon>Methanobacteriati</taxon>
        <taxon>Methanobacteriota</taxon>
        <taxon>Stenosarchaea group</taxon>
        <taxon>Halobacteria</taxon>
        <taxon>Halobacteriales</taxon>
        <taxon>Haloferacaceae</taxon>
        <taxon>Halohasta</taxon>
    </lineage>
</organism>
<name>A0ABD6D9D6_9EURY</name>
<gene>
    <name evidence="1" type="ORF">ACFSBW_13435</name>
</gene>
<dbReference type="Proteomes" id="UP001597052">
    <property type="component" value="Unassembled WGS sequence"/>
</dbReference>
<accession>A0ABD6D9D6</accession>
<sequence length="280" mass="31464">MHPFPPVPHVDDAPDALLESGHLWLLEAVAGAPLRFRLRESGLIEFGDANRVYGSPDELPPQYRHVVRHIQETLDREALRAALKDVEAITFFGEAMQYRGLEYDWARTPSFLGTDIWSAETERFRPPDAVDGIFERLGLAAVNPIDQELRARDFDPASYRIPDSAWYDGPAAGVVVRDKSGHRGRLPNPTVQMADASDPEALEKTTAADLADRYGSHRRLTRLSERLREVGQPVTVEALLERTLDSAFRELDPRRFETSLDRGAVRAELAGRIGQFVNEQ</sequence>
<comment type="caution">
    <text evidence="1">The sequence shown here is derived from an EMBL/GenBank/DDBJ whole genome shotgun (WGS) entry which is preliminary data.</text>
</comment>